<organism evidence="1 2">
    <name type="scientific">Macroventuria anomochaeta</name>
    <dbReference type="NCBI Taxonomy" id="301207"/>
    <lineage>
        <taxon>Eukaryota</taxon>
        <taxon>Fungi</taxon>
        <taxon>Dikarya</taxon>
        <taxon>Ascomycota</taxon>
        <taxon>Pezizomycotina</taxon>
        <taxon>Dothideomycetes</taxon>
        <taxon>Pleosporomycetidae</taxon>
        <taxon>Pleosporales</taxon>
        <taxon>Pleosporineae</taxon>
        <taxon>Didymellaceae</taxon>
        <taxon>Macroventuria</taxon>
    </lineage>
</organism>
<comment type="caution">
    <text evidence="1">The sequence shown here is derived from an EMBL/GenBank/DDBJ whole genome shotgun (WGS) entry which is preliminary data.</text>
</comment>
<proteinExistence type="predicted"/>
<keyword evidence="2" id="KW-1185">Reference proteome</keyword>
<dbReference type="EMBL" id="MU006751">
    <property type="protein sequence ID" value="KAF2621778.1"/>
    <property type="molecule type" value="Genomic_DNA"/>
</dbReference>
<name>A0ACB6RJ58_9PLEO</name>
<gene>
    <name evidence="1" type="ORF">BU25DRAFT_482255</name>
</gene>
<sequence>MTPFSSGRPRYQIPHIPDGPMPTATATATAPTPAAITGVAAAPTGPTSVPPIANSAAGVNKFFDKCGTHVLRVTDVGGTIQNSVALYTMRGYYYTIKAGVRHVLLNINPCTSAFFNNIRWERECVSRGLRVRIQLGRGNKQSDLATFTCLNTCQARVKTIQGLECAHPSTEQVHFTRTKTLLNPKDTSAVENYIRTLVDDRQRRGHGR</sequence>
<dbReference type="Proteomes" id="UP000799754">
    <property type="component" value="Unassembled WGS sequence"/>
</dbReference>
<evidence type="ECO:0000313" key="1">
    <source>
        <dbReference type="EMBL" id="KAF2621778.1"/>
    </source>
</evidence>
<protein>
    <submittedName>
        <fullName evidence="1">Uncharacterized protein</fullName>
    </submittedName>
</protein>
<evidence type="ECO:0000313" key="2">
    <source>
        <dbReference type="Proteomes" id="UP000799754"/>
    </source>
</evidence>
<reference evidence="1" key="1">
    <citation type="journal article" date="2020" name="Stud. Mycol.">
        <title>101 Dothideomycetes genomes: a test case for predicting lifestyles and emergence of pathogens.</title>
        <authorList>
            <person name="Haridas S."/>
            <person name="Albert R."/>
            <person name="Binder M."/>
            <person name="Bloem J."/>
            <person name="Labutti K."/>
            <person name="Salamov A."/>
            <person name="Andreopoulos B."/>
            <person name="Baker S."/>
            <person name="Barry K."/>
            <person name="Bills G."/>
            <person name="Bluhm B."/>
            <person name="Cannon C."/>
            <person name="Castanera R."/>
            <person name="Culley D."/>
            <person name="Daum C."/>
            <person name="Ezra D."/>
            <person name="Gonzalez J."/>
            <person name="Henrissat B."/>
            <person name="Kuo A."/>
            <person name="Liang C."/>
            <person name="Lipzen A."/>
            <person name="Lutzoni F."/>
            <person name="Magnuson J."/>
            <person name="Mondo S."/>
            <person name="Nolan M."/>
            <person name="Ohm R."/>
            <person name="Pangilinan J."/>
            <person name="Park H.-J."/>
            <person name="Ramirez L."/>
            <person name="Alfaro M."/>
            <person name="Sun H."/>
            <person name="Tritt A."/>
            <person name="Yoshinaga Y."/>
            <person name="Zwiers L.-H."/>
            <person name="Turgeon B."/>
            <person name="Goodwin S."/>
            <person name="Spatafora J."/>
            <person name="Crous P."/>
            <person name="Grigoriev I."/>
        </authorList>
    </citation>
    <scope>NUCLEOTIDE SEQUENCE</scope>
    <source>
        <strain evidence="1">CBS 525.71</strain>
    </source>
</reference>
<accession>A0ACB6RJ58</accession>